<evidence type="ECO:0000313" key="4">
    <source>
        <dbReference type="Proteomes" id="UP001152320"/>
    </source>
</evidence>
<dbReference type="PANTHER" id="PTHR22803">
    <property type="entry name" value="MANNOSE, PHOSPHOLIPASE, LECTIN RECEPTOR RELATED"/>
    <property type="match status" value="1"/>
</dbReference>
<dbReference type="SUPFAM" id="SSF56436">
    <property type="entry name" value="C-type lectin-like"/>
    <property type="match status" value="1"/>
</dbReference>
<dbReference type="InterPro" id="IPR001304">
    <property type="entry name" value="C-type_lectin-like"/>
</dbReference>
<reference evidence="3" key="1">
    <citation type="submission" date="2021-10" db="EMBL/GenBank/DDBJ databases">
        <title>Tropical sea cucumber genome reveals ecological adaptation and Cuvierian tubules defense mechanism.</title>
        <authorList>
            <person name="Chen T."/>
        </authorList>
    </citation>
    <scope>NUCLEOTIDE SEQUENCE</scope>
    <source>
        <strain evidence="3">Nanhai2018</strain>
        <tissue evidence="3">Muscle</tissue>
    </source>
</reference>
<protein>
    <submittedName>
        <fullName evidence="3">Brevican core protein</fullName>
    </submittedName>
</protein>
<feature type="signal peptide" evidence="1">
    <location>
        <begin position="1"/>
        <end position="23"/>
    </location>
</feature>
<dbReference type="EMBL" id="JAIZAY010000010">
    <property type="protein sequence ID" value="KAJ8035498.1"/>
    <property type="molecule type" value="Genomic_DNA"/>
</dbReference>
<evidence type="ECO:0000313" key="3">
    <source>
        <dbReference type="EMBL" id="KAJ8035498.1"/>
    </source>
</evidence>
<dbReference type="PROSITE" id="PS50041">
    <property type="entry name" value="C_TYPE_LECTIN_2"/>
    <property type="match status" value="1"/>
</dbReference>
<dbReference type="Pfam" id="PF00059">
    <property type="entry name" value="Lectin_C"/>
    <property type="match status" value="1"/>
</dbReference>
<dbReference type="InterPro" id="IPR016187">
    <property type="entry name" value="CTDL_fold"/>
</dbReference>
<evidence type="ECO:0000259" key="2">
    <source>
        <dbReference type="PROSITE" id="PS50041"/>
    </source>
</evidence>
<gene>
    <name evidence="3" type="ORF">HOLleu_22748</name>
</gene>
<sequence>MCTQKKGAIVVLLVLTFCALIKATCICKFARMFPNNGKKEQNIQLPRLTTDSFKNSSLALTPGSTFVFTSMVPWSTSEDATTVETQPIVSRILPSTDADCIEWTEKSGSLYCFISRRKFWEEAVQICQRYSSRTHLVFIKSADENAFLTDFFYQKRQGRLNDAWIGLNDKEKEGDWKWGKEKDMLYSNWSDDHNEPNGDEKRDEDCAFISVYFDGEWVDQLCVTTQAYLICEHEIM</sequence>
<evidence type="ECO:0000256" key="1">
    <source>
        <dbReference type="SAM" id="SignalP"/>
    </source>
</evidence>
<feature type="domain" description="C-type lectin" evidence="2">
    <location>
        <begin position="106"/>
        <end position="229"/>
    </location>
</feature>
<dbReference type="InterPro" id="IPR016186">
    <property type="entry name" value="C-type_lectin-like/link_sf"/>
</dbReference>
<dbReference type="SMART" id="SM00034">
    <property type="entry name" value="CLECT"/>
    <property type="match status" value="1"/>
</dbReference>
<keyword evidence="4" id="KW-1185">Reference proteome</keyword>
<dbReference type="InterPro" id="IPR050111">
    <property type="entry name" value="C-type_lectin/snaclec_domain"/>
</dbReference>
<organism evidence="3 4">
    <name type="scientific">Holothuria leucospilota</name>
    <name type="common">Black long sea cucumber</name>
    <name type="synonym">Mertensiothuria leucospilota</name>
    <dbReference type="NCBI Taxonomy" id="206669"/>
    <lineage>
        <taxon>Eukaryota</taxon>
        <taxon>Metazoa</taxon>
        <taxon>Echinodermata</taxon>
        <taxon>Eleutherozoa</taxon>
        <taxon>Echinozoa</taxon>
        <taxon>Holothuroidea</taxon>
        <taxon>Aspidochirotacea</taxon>
        <taxon>Aspidochirotida</taxon>
        <taxon>Holothuriidae</taxon>
        <taxon>Holothuria</taxon>
    </lineage>
</organism>
<comment type="caution">
    <text evidence="3">The sequence shown here is derived from an EMBL/GenBank/DDBJ whole genome shotgun (WGS) entry which is preliminary data.</text>
</comment>
<dbReference type="CDD" id="cd00037">
    <property type="entry name" value="CLECT"/>
    <property type="match status" value="1"/>
</dbReference>
<proteinExistence type="predicted"/>
<feature type="chain" id="PRO_5040116215" evidence="1">
    <location>
        <begin position="24"/>
        <end position="236"/>
    </location>
</feature>
<name>A0A9Q1BZH0_HOLLE</name>
<dbReference type="Gene3D" id="3.10.100.10">
    <property type="entry name" value="Mannose-Binding Protein A, subunit A"/>
    <property type="match status" value="1"/>
</dbReference>
<accession>A0A9Q1BZH0</accession>
<dbReference type="AlphaFoldDB" id="A0A9Q1BZH0"/>
<dbReference type="Proteomes" id="UP001152320">
    <property type="component" value="Chromosome 10"/>
</dbReference>
<keyword evidence="1" id="KW-0732">Signal</keyword>